<evidence type="ECO:0000256" key="2">
    <source>
        <dbReference type="ARBA" id="ARBA00023015"/>
    </source>
</evidence>
<dbReference type="Proteomes" id="UP000269692">
    <property type="component" value="Unassembled WGS sequence"/>
</dbReference>
<comment type="caution">
    <text evidence="6">The sequence shown here is derived from an EMBL/GenBank/DDBJ whole genome shotgun (WGS) entry which is preliminary data.</text>
</comment>
<dbReference type="SUPFAM" id="SSF53850">
    <property type="entry name" value="Periplasmic binding protein-like II"/>
    <property type="match status" value="1"/>
</dbReference>
<dbReference type="AlphaFoldDB" id="A0A3L7ALA1"/>
<protein>
    <submittedName>
        <fullName evidence="6">LysR family transcriptional regulator</fullName>
    </submittedName>
</protein>
<keyword evidence="2" id="KW-0805">Transcription regulation</keyword>
<accession>A0A3L7ALA1</accession>
<dbReference type="PANTHER" id="PTHR30126:SF40">
    <property type="entry name" value="HTH-TYPE TRANSCRIPTIONAL REGULATOR GLTR"/>
    <property type="match status" value="1"/>
</dbReference>
<dbReference type="OrthoDB" id="8479357at2"/>
<dbReference type="InterPro" id="IPR005119">
    <property type="entry name" value="LysR_subst-bd"/>
</dbReference>
<sequence>MDLSSLEVFRAVAETGSVTRAAAALDRAPSNVTTRVRALEDDLGVALFLRDGKRMALTAEGETFLGYALRLLALEAEARGAVRPGIPSGRLRLGAMESTAASRLPEPLARFHASWPEVALDLATGTSRDLAERVRAHDLDCALIAAAPGVGDGLDPGLEAVPLFAEDLLLVAPAGHGPIAGPDDVGPDTLAALPAGCTYRAVAEAWLQGRRAGRPLRRIELASYDAMLACVAAGVAVAVVPRSVLDLRPGLAHLVTVPIARLPTLLIRRRGYRSAAFEALKAVLAASHQAA</sequence>
<dbReference type="PANTHER" id="PTHR30126">
    <property type="entry name" value="HTH-TYPE TRANSCRIPTIONAL REGULATOR"/>
    <property type="match status" value="1"/>
</dbReference>
<dbReference type="InterPro" id="IPR036390">
    <property type="entry name" value="WH_DNA-bd_sf"/>
</dbReference>
<keyword evidence="7" id="KW-1185">Reference proteome</keyword>
<keyword evidence="4" id="KW-0804">Transcription</keyword>
<dbReference type="PROSITE" id="PS50931">
    <property type="entry name" value="HTH_LYSR"/>
    <property type="match status" value="1"/>
</dbReference>
<dbReference type="SUPFAM" id="SSF46785">
    <property type="entry name" value="Winged helix' DNA-binding domain"/>
    <property type="match status" value="1"/>
</dbReference>
<reference evidence="6 7" key="1">
    <citation type="submission" date="2018-10" db="EMBL/GenBank/DDBJ databases">
        <title>Xanthobacter tagetidis genome sequencing and assembly.</title>
        <authorList>
            <person name="Maclea K.S."/>
            <person name="Goen A.E."/>
            <person name="Fatima S.A."/>
        </authorList>
    </citation>
    <scope>NUCLEOTIDE SEQUENCE [LARGE SCALE GENOMIC DNA]</scope>
    <source>
        <strain evidence="6 7">ATCC 700314</strain>
    </source>
</reference>
<dbReference type="InterPro" id="IPR036388">
    <property type="entry name" value="WH-like_DNA-bd_sf"/>
</dbReference>
<evidence type="ECO:0000313" key="6">
    <source>
        <dbReference type="EMBL" id="RLP80172.1"/>
    </source>
</evidence>
<proteinExistence type="inferred from homology"/>
<name>A0A3L7ALA1_9HYPH</name>
<evidence type="ECO:0000259" key="5">
    <source>
        <dbReference type="PROSITE" id="PS50931"/>
    </source>
</evidence>
<comment type="similarity">
    <text evidence="1">Belongs to the LysR transcriptional regulatory family.</text>
</comment>
<feature type="domain" description="HTH lysR-type" evidence="5">
    <location>
        <begin position="1"/>
        <end position="58"/>
    </location>
</feature>
<evidence type="ECO:0000256" key="1">
    <source>
        <dbReference type="ARBA" id="ARBA00009437"/>
    </source>
</evidence>
<evidence type="ECO:0000256" key="4">
    <source>
        <dbReference type="ARBA" id="ARBA00023163"/>
    </source>
</evidence>
<dbReference type="Pfam" id="PF03466">
    <property type="entry name" value="LysR_substrate"/>
    <property type="match status" value="1"/>
</dbReference>
<dbReference type="InterPro" id="IPR000847">
    <property type="entry name" value="LysR_HTH_N"/>
</dbReference>
<evidence type="ECO:0000313" key="7">
    <source>
        <dbReference type="Proteomes" id="UP000269692"/>
    </source>
</evidence>
<dbReference type="GO" id="GO:0003700">
    <property type="term" value="F:DNA-binding transcription factor activity"/>
    <property type="evidence" value="ECO:0007669"/>
    <property type="project" value="InterPro"/>
</dbReference>
<dbReference type="GO" id="GO:0000976">
    <property type="term" value="F:transcription cis-regulatory region binding"/>
    <property type="evidence" value="ECO:0007669"/>
    <property type="project" value="TreeGrafter"/>
</dbReference>
<dbReference type="EMBL" id="RCTF01000004">
    <property type="protein sequence ID" value="RLP80172.1"/>
    <property type="molecule type" value="Genomic_DNA"/>
</dbReference>
<dbReference type="RefSeq" id="WP_121622675.1">
    <property type="nucleotide sequence ID" value="NZ_JACIIW010000002.1"/>
</dbReference>
<gene>
    <name evidence="6" type="ORF">D9R14_06750</name>
</gene>
<keyword evidence="3" id="KW-0238">DNA-binding</keyword>
<dbReference type="Pfam" id="PF00126">
    <property type="entry name" value="HTH_1"/>
    <property type="match status" value="1"/>
</dbReference>
<dbReference type="FunFam" id="1.10.10.10:FF:000001">
    <property type="entry name" value="LysR family transcriptional regulator"/>
    <property type="match status" value="1"/>
</dbReference>
<organism evidence="6 7">
    <name type="scientific">Xanthobacter tagetidis</name>
    <dbReference type="NCBI Taxonomy" id="60216"/>
    <lineage>
        <taxon>Bacteria</taxon>
        <taxon>Pseudomonadati</taxon>
        <taxon>Pseudomonadota</taxon>
        <taxon>Alphaproteobacteria</taxon>
        <taxon>Hyphomicrobiales</taxon>
        <taxon>Xanthobacteraceae</taxon>
        <taxon>Xanthobacter</taxon>
    </lineage>
</organism>
<dbReference type="Gene3D" id="3.40.190.290">
    <property type="match status" value="1"/>
</dbReference>
<evidence type="ECO:0000256" key="3">
    <source>
        <dbReference type="ARBA" id="ARBA00023125"/>
    </source>
</evidence>
<dbReference type="Gene3D" id="1.10.10.10">
    <property type="entry name" value="Winged helix-like DNA-binding domain superfamily/Winged helix DNA-binding domain"/>
    <property type="match status" value="1"/>
</dbReference>